<reference evidence="3 4" key="1">
    <citation type="submission" date="2015-12" db="EMBL/GenBank/DDBJ databases">
        <title>The genome of Folsomia candida.</title>
        <authorList>
            <person name="Faddeeva A."/>
            <person name="Derks M.F."/>
            <person name="Anvar Y."/>
            <person name="Smit S."/>
            <person name="Van Straalen N."/>
            <person name="Roelofs D."/>
        </authorList>
    </citation>
    <scope>NUCLEOTIDE SEQUENCE [LARGE SCALE GENOMIC DNA]</scope>
    <source>
        <strain evidence="3 4">VU population</strain>
        <tissue evidence="3">Whole body</tissue>
    </source>
</reference>
<dbReference type="GO" id="GO:0004659">
    <property type="term" value="F:prenyltransferase activity"/>
    <property type="evidence" value="ECO:0007669"/>
    <property type="project" value="InterPro"/>
</dbReference>
<dbReference type="GO" id="GO:0042811">
    <property type="term" value="P:pheromone biosynthetic process"/>
    <property type="evidence" value="ECO:0007669"/>
    <property type="project" value="UniProtKB-ARBA"/>
</dbReference>
<dbReference type="InterPro" id="IPR008949">
    <property type="entry name" value="Isoprenoid_synthase_dom_sf"/>
</dbReference>
<dbReference type="Pfam" id="PF00348">
    <property type="entry name" value="polyprenyl_synt"/>
    <property type="match status" value="2"/>
</dbReference>
<dbReference type="OrthoDB" id="6921389at2759"/>
<dbReference type="InterPro" id="IPR029044">
    <property type="entry name" value="Nucleotide-diphossugar_trans"/>
</dbReference>
<accession>A0A226DSP3</accession>
<evidence type="ECO:0000256" key="1">
    <source>
        <dbReference type="ARBA" id="ARBA00022723"/>
    </source>
</evidence>
<dbReference type="SUPFAM" id="SSF53448">
    <property type="entry name" value="Nucleotide-diphospho-sugar transferases"/>
    <property type="match status" value="1"/>
</dbReference>
<dbReference type="Gene3D" id="3.90.550.10">
    <property type="entry name" value="Spore Coat Polysaccharide Biosynthesis Protein SpsA, Chain A"/>
    <property type="match status" value="1"/>
</dbReference>
<dbReference type="PANTHER" id="PTHR12001">
    <property type="entry name" value="GERANYLGERANYL PYROPHOSPHATE SYNTHASE"/>
    <property type="match status" value="1"/>
</dbReference>
<keyword evidence="2" id="KW-0460">Magnesium</keyword>
<dbReference type="PROSITE" id="PS00723">
    <property type="entry name" value="POLYPRENYL_SYNTHASE_1"/>
    <property type="match status" value="1"/>
</dbReference>
<dbReference type="Gene3D" id="1.10.600.10">
    <property type="entry name" value="Farnesyl Diphosphate Synthase"/>
    <property type="match status" value="2"/>
</dbReference>
<keyword evidence="1" id="KW-0479">Metal-binding</keyword>
<comment type="caution">
    <text evidence="3">The sequence shown here is derived from an EMBL/GenBank/DDBJ whole genome shotgun (WGS) entry which is preliminary data.</text>
</comment>
<dbReference type="STRING" id="158441.A0A226DSP3"/>
<gene>
    <name evidence="3" type="ORF">Fcan01_17705</name>
</gene>
<dbReference type="InterPro" id="IPR033749">
    <property type="entry name" value="Polyprenyl_synt_CS"/>
</dbReference>
<sequence>MIQAYVMFASNPKDVNDALLILRYIKETKTSKQSLILLDSENCGNESWNQLTSSFDEVIELQTYCDFEFRCHALLYCMTLVHFDRICLIDRSASVSQNMDHIFAMDTKKFIFWNDMIVLTPDMGTHQNLLKHLSGVEKEKTMDELKRLIIEDFQVLQLDNKFHPDFEKQNVYDIRFCHHIQFDNSVRNNIYNEKKTESRSSLWTKWKHGTLKAQSISPGGAKRREDIEKKKHLAPFTYVLGMQGKNFRRKIAAGFNFWYAVNSADMDWIFRFIDLLHNGSLVIDDIQDHSQLRRGKPAAHILYGVPLSINAANYAYFDALKVVLEKSCLGALPHLVIGVVAVVVMFSHRLVIECHQAADELLLRGDPPVIQRWRVINTPVELHIVTWSGNPIRSEIRGLGSDRILIRSDRILIRSDRILIRSDRIDCLIRSDYNPIRSEIRRINPSRIGLSCVDIFTEELINLHHGQGMELYWRDWEIFAPNDDPKKYIPTEDEYVEVIAKKTAGQFILIVRIMRLRKNNETYDVDLTKLANMVGIYFQIRDDLMNLTSQEYTDTKGFCEDISEGKLSFPVIRALNKVGGEKKDRLIKLLRARSTLKKVKLEVLEILNSCGAMQYTKDKLTQLRVEIGKEIERFGENPLLESVMGKLWVEK</sequence>
<keyword evidence="4" id="KW-1185">Reference proteome</keyword>
<organism evidence="3 4">
    <name type="scientific">Folsomia candida</name>
    <name type="common">Springtail</name>
    <dbReference type="NCBI Taxonomy" id="158441"/>
    <lineage>
        <taxon>Eukaryota</taxon>
        <taxon>Metazoa</taxon>
        <taxon>Ecdysozoa</taxon>
        <taxon>Arthropoda</taxon>
        <taxon>Hexapoda</taxon>
        <taxon>Collembola</taxon>
        <taxon>Entomobryomorpha</taxon>
        <taxon>Isotomoidea</taxon>
        <taxon>Isotomidae</taxon>
        <taxon>Proisotominae</taxon>
        <taxon>Folsomia</taxon>
    </lineage>
</organism>
<dbReference type="EMBL" id="LNIX01000013">
    <property type="protein sequence ID" value="OXA47236.1"/>
    <property type="molecule type" value="Genomic_DNA"/>
</dbReference>
<dbReference type="SUPFAM" id="SSF48576">
    <property type="entry name" value="Terpenoid synthases"/>
    <property type="match status" value="2"/>
</dbReference>
<proteinExistence type="predicted"/>
<dbReference type="Proteomes" id="UP000198287">
    <property type="component" value="Unassembled WGS sequence"/>
</dbReference>
<dbReference type="GO" id="GO:0008299">
    <property type="term" value="P:isoprenoid biosynthetic process"/>
    <property type="evidence" value="ECO:0007669"/>
    <property type="project" value="InterPro"/>
</dbReference>
<evidence type="ECO:0000313" key="4">
    <source>
        <dbReference type="Proteomes" id="UP000198287"/>
    </source>
</evidence>
<evidence type="ECO:0000256" key="2">
    <source>
        <dbReference type="ARBA" id="ARBA00022842"/>
    </source>
</evidence>
<evidence type="ECO:0000313" key="3">
    <source>
        <dbReference type="EMBL" id="OXA47236.1"/>
    </source>
</evidence>
<dbReference type="GO" id="GO:0046872">
    <property type="term" value="F:metal ion binding"/>
    <property type="evidence" value="ECO:0007669"/>
    <property type="project" value="UniProtKB-KW"/>
</dbReference>
<dbReference type="PANTHER" id="PTHR12001:SF44">
    <property type="entry name" value="GERANYLGERANYL PYROPHOSPHATE SYNTHASE"/>
    <property type="match status" value="1"/>
</dbReference>
<dbReference type="InterPro" id="IPR000092">
    <property type="entry name" value="Polyprenyl_synt"/>
</dbReference>
<name>A0A226DSP3_FOLCA</name>
<dbReference type="PROSITE" id="PS00444">
    <property type="entry name" value="POLYPRENYL_SYNTHASE_2"/>
    <property type="match status" value="1"/>
</dbReference>
<protein>
    <submittedName>
        <fullName evidence="3">Geranylgeranyl pyrophosphate synthase</fullName>
    </submittedName>
</protein>
<dbReference type="AlphaFoldDB" id="A0A226DSP3"/>